<accession>A0ABR9G9X1</accession>
<feature type="signal peptide" evidence="2">
    <location>
        <begin position="1"/>
        <end position="17"/>
    </location>
</feature>
<sequence>MKILLAGMLLLSGTAMAQQAPTTPSTAPTPGFAPAEAAPPFHASQPGDTTRYLLQLQASGSQGGKSLPMLGDEGSAAYRRYLKSFDHPIPDFYDTTLSRNSDTVR</sequence>
<proteinExistence type="predicted"/>
<feature type="region of interest" description="Disordered" evidence="1">
    <location>
        <begin position="16"/>
        <end position="48"/>
    </location>
</feature>
<protein>
    <submittedName>
        <fullName evidence="3">DUF3613 domain-containing protein</fullName>
    </submittedName>
</protein>
<feature type="chain" id="PRO_5045321896" evidence="2">
    <location>
        <begin position="18"/>
        <end position="105"/>
    </location>
</feature>
<dbReference type="Pfam" id="PF12266">
    <property type="entry name" value="DUF3613"/>
    <property type="match status" value="1"/>
</dbReference>
<feature type="compositionally biased region" description="Low complexity" evidence="1">
    <location>
        <begin position="16"/>
        <end position="41"/>
    </location>
</feature>
<evidence type="ECO:0000256" key="2">
    <source>
        <dbReference type="SAM" id="SignalP"/>
    </source>
</evidence>
<gene>
    <name evidence="3" type="ORF">IGX34_10515</name>
</gene>
<name>A0ABR9G9X1_9GAMM</name>
<keyword evidence="2" id="KW-0732">Signal</keyword>
<dbReference type="InterPro" id="IPR022053">
    <property type="entry name" value="DUF3613"/>
</dbReference>
<keyword evidence="4" id="KW-1185">Reference proteome</keyword>
<evidence type="ECO:0000313" key="3">
    <source>
        <dbReference type="EMBL" id="MBE1160823.1"/>
    </source>
</evidence>
<evidence type="ECO:0000256" key="1">
    <source>
        <dbReference type="SAM" id="MobiDB-lite"/>
    </source>
</evidence>
<evidence type="ECO:0000313" key="4">
    <source>
        <dbReference type="Proteomes" id="UP000651010"/>
    </source>
</evidence>
<organism evidence="3 4">
    <name type="scientific">Dyella acidiphila</name>
    <dbReference type="NCBI Taxonomy" id="2775866"/>
    <lineage>
        <taxon>Bacteria</taxon>
        <taxon>Pseudomonadati</taxon>
        <taxon>Pseudomonadota</taxon>
        <taxon>Gammaproteobacteria</taxon>
        <taxon>Lysobacterales</taxon>
        <taxon>Rhodanobacteraceae</taxon>
        <taxon>Dyella</taxon>
    </lineage>
</organism>
<dbReference type="Proteomes" id="UP000651010">
    <property type="component" value="Unassembled WGS sequence"/>
</dbReference>
<dbReference type="RefSeq" id="WP_192555673.1">
    <property type="nucleotide sequence ID" value="NZ_JACZZA010000005.1"/>
</dbReference>
<dbReference type="EMBL" id="JACZZA010000005">
    <property type="protein sequence ID" value="MBE1160823.1"/>
    <property type="molecule type" value="Genomic_DNA"/>
</dbReference>
<comment type="caution">
    <text evidence="3">The sequence shown here is derived from an EMBL/GenBank/DDBJ whole genome shotgun (WGS) entry which is preliminary data.</text>
</comment>
<reference evidence="3 4" key="1">
    <citation type="submission" date="2020-09" db="EMBL/GenBank/DDBJ databases">
        <title>Dyella sp. 7MK23 isolated from forest soil.</title>
        <authorList>
            <person name="Fu J."/>
        </authorList>
    </citation>
    <scope>NUCLEOTIDE SEQUENCE [LARGE SCALE GENOMIC DNA]</scope>
    <source>
        <strain evidence="3 4">7MK23</strain>
    </source>
</reference>